<protein>
    <submittedName>
        <fullName evidence="1">Uncharacterized protein</fullName>
    </submittedName>
</protein>
<reference evidence="1" key="2">
    <citation type="journal article" date="2015" name="Data Brief">
        <title>Shoot transcriptome of the giant reed, Arundo donax.</title>
        <authorList>
            <person name="Barrero R.A."/>
            <person name="Guerrero F.D."/>
            <person name="Moolhuijzen P."/>
            <person name="Goolsby J.A."/>
            <person name="Tidwell J."/>
            <person name="Bellgard S.E."/>
            <person name="Bellgard M.I."/>
        </authorList>
    </citation>
    <scope>NUCLEOTIDE SEQUENCE</scope>
    <source>
        <tissue evidence="1">Shoot tissue taken approximately 20 cm above the soil surface</tissue>
    </source>
</reference>
<dbReference type="AlphaFoldDB" id="A0A0A9AJX9"/>
<evidence type="ECO:0000313" key="1">
    <source>
        <dbReference type="EMBL" id="JAD50128.1"/>
    </source>
</evidence>
<organism evidence="1">
    <name type="scientific">Arundo donax</name>
    <name type="common">Giant reed</name>
    <name type="synonym">Donax arundinaceus</name>
    <dbReference type="NCBI Taxonomy" id="35708"/>
    <lineage>
        <taxon>Eukaryota</taxon>
        <taxon>Viridiplantae</taxon>
        <taxon>Streptophyta</taxon>
        <taxon>Embryophyta</taxon>
        <taxon>Tracheophyta</taxon>
        <taxon>Spermatophyta</taxon>
        <taxon>Magnoliopsida</taxon>
        <taxon>Liliopsida</taxon>
        <taxon>Poales</taxon>
        <taxon>Poaceae</taxon>
        <taxon>PACMAD clade</taxon>
        <taxon>Arundinoideae</taxon>
        <taxon>Arundineae</taxon>
        <taxon>Arundo</taxon>
    </lineage>
</organism>
<reference evidence="1" key="1">
    <citation type="submission" date="2014-09" db="EMBL/GenBank/DDBJ databases">
        <authorList>
            <person name="Magalhaes I.L.F."/>
            <person name="Oliveira U."/>
            <person name="Santos F.R."/>
            <person name="Vidigal T.H.D.A."/>
            <person name="Brescovit A.D."/>
            <person name="Santos A.J."/>
        </authorList>
    </citation>
    <scope>NUCLEOTIDE SEQUENCE</scope>
    <source>
        <tissue evidence="1">Shoot tissue taken approximately 20 cm above the soil surface</tissue>
    </source>
</reference>
<name>A0A0A9AJX9_ARUDO</name>
<sequence length="23" mass="2583">MESLPQLKAINVVPCNAQYHTLI</sequence>
<proteinExistence type="predicted"/>
<accession>A0A0A9AJX9</accession>
<dbReference type="EMBL" id="GBRH01247767">
    <property type="protein sequence ID" value="JAD50128.1"/>
    <property type="molecule type" value="Transcribed_RNA"/>
</dbReference>